<gene>
    <name evidence="2" type="ORF">ABB07_38045</name>
</gene>
<dbReference type="EMBL" id="CP011497">
    <property type="protein sequence ID" value="AKJ15659.1"/>
    <property type="molecule type" value="Genomic_DNA"/>
</dbReference>
<dbReference type="PANTHER" id="PTHR22931:SF9">
    <property type="entry name" value="PYRUVATE, PHOSPHATE DIKINASE 1, CHLOROPLASTIC"/>
    <property type="match status" value="1"/>
</dbReference>
<evidence type="ECO:0000256" key="1">
    <source>
        <dbReference type="SAM" id="MobiDB-lite"/>
    </source>
</evidence>
<dbReference type="InterPro" id="IPR010121">
    <property type="entry name" value="Pyruvate_phosphate_dikinase"/>
</dbReference>
<evidence type="ECO:0000313" key="3">
    <source>
        <dbReference type="Proteomes" id="UP000035366"/>
    </source>
</evidence>
<feature type="compositionally biased region" description="Polar residues" evidence="1">
    <location>
        <begin position="132"/>
        <end position="143"/>
    </location>
</feature>
<reference evidence="2 3" key="1">
    <citation type="journal article" date="2015" name="ISME J.">
        <title>Draft Genome Sequence of Streptomyces incarnatus NRRL8089, which Produces the Nucleoside Antibiotic Sinefungin.</title>
        <authorList>
            <person name="Oshima K."/>
            <person name="Hattori M."/>
            <person name="Shimizu H."/>
            <person name="Fukuda K."/>
            <person name="Nemoto M."/>
            <person name="Inagaki K."/>
            <person name="Tamura T."/>
        </authorList>
    </citation>
    <scope>NUCLEOTIDE SEQUENCE [LARGE SCALE GENOMIC DNA]</scope>
    <source>
        <strain evidence="2 3">NRRL 8089</strain>
    </source>
</reference>
<protein>
    <submittedName>
        <fullName evidence="2">Uncharacterized protein</fullName>
    </submittedName>
</protein>
<dbReference type="SUPFAM" id="SSF56059">
    <property type="entry name" value="Glutathione synthetase ATP-binding domain-like"/>
    <property type="match status" value="1"/>
</dbReference>
<feature type="region of interest" description="Disordered" evidence="1">
    <location>
        <begin position="126"/>
        <end position="145"/>
    </location>
</feature>
<evidence type="ECO:0000313" key="2">
    <source>
        <dbReference type="EMBL" id="AKJ15659.1"/>
    </source>
</evidence>
<proteinExistence type="predicted"/>
<dbReference type="Gene3D" id="1.20.80.30">
    <property type="match status" value="1"/>
</dbReference>
<sequence>MPGMTETVLDIGLNDDSVLGLAKVSGSECFAWDSCRRLVQMYGTTVMGVDPALFDEAMTLLKAARDASDDPRLDAGPLAWLVEPYKRLIRDEAGRDFPQSPARQLHEAILAVPSLRSRLSLTARSGVVAQPDTASRTTTTSDPHTLFEPAARRAKALMLVRPPSTVVSTSAQGWLDRHCPPGRPGRA</sequence>
<accession>A0ABM5TXI6</accession>
<dbReference type="Proteomes" id="UP000035366">
    <property type="component" value="Chromosome"/>
</dbReference>
<keyword evidence="3" id="KW-1185">Reference proteome</keyword>
<dbReference type="PANTHER" id="PTHR22931">
    <property type="entry name" value="PHOSPHOENOLPYRUVATE DIKINASE-RELATED"/>
    <property type="match status" value="1"/>
</dbReference>
<organism evidence="2 3">
    <name type="scientific">Streptomyces incarnatus</name>
    <dbReference type="NCBI Taxonomy" id="665007"/>
    <lineage>
        <taxon>Bacteria</taxon>
        <taxon>Bacillati</taxon>
        <taxon>Actinomycetota</taxon>
        <taxon>Actinomycetes</taxon>
        <taxon>Kitasatosporales</taxon>
        <taxon>Streptomycetaceae</taxon>
        <taxon>Streptomyces</taxon>
    </lineage>
</organism>
<name>A0ABM5TXI6_9ACTN</name>